<dbReference type="EMBL" id="JANBUJ010004337">
    <property type="protein sequence ID" value="KAJ2757727.1"/>
    <property type="molecule type" value="Genomic_DNA"/>
</dbReference>
<comment type="caution">
    <text evidence="1">The sequence shown here is derived from an EMBL/GenBank/DDBJ whole genome shotgun (WGS) entry which is preliminary data.</text>
</comment>
<gene>
    <name evidence="1" type="primary">ABCC10</name>
    <name evidence="1" type="ORF">IWQ57_007018</name>
</gene>
<feature type="non-terminal residue" evidence="1">
    <location>
        <position position="175"/>
    </location>
</feature>
<accession>A0ACC1JII2</accession>
<sequence length="175" mass="18817">MAYEMRAIKFYAWEEAFRGVVDYLDVEWVPPAVWRISQHLINMIGSATSQIASAVTITSYISSTSGVTYPDVALLMGSIDSLAAFTTTASGIARTCIDMERGARFIRELVAPSDKCYIQREPAASGSPVELEDCTFSWGADKFTLPRISLTVAAGEFVAVVGRVGSGKSSLASAL</sequence>
<evidence type="ECO:0000313" key="2">
    <source>
        <dbReference type="Proteomes" id="UP001140234"/>
    </source>
</evidence>
<reference evidence="1" key="1">
    <citation type="submission" date="2022-07" db="EMBL/GenBank/DDBJ databases">
        <title>Phylogenomic reconstructions and comparative analyses of Kickxellomycotina fungi.</title>
        <authorList>
            <person name="Reynolds N.K."/>
            <person name="Stajich J.E."/>
            <person name="Barry K."/>
            <person name="Grigoriev I.V."/>
            <person name="Crous P."/>
            <person name="Smith M.E."/>
        </authorList>
    </citation>
    <scope>NUCLEOTIDE SEQUENCE</scope>
    <source>
        <strain evidence="1">CBS 109366</strain>
    </source>
</reference>
<protein>
    <submittedName>
        <fullName evidence="1">Multidrug resistance-associated protein 7</fullName>
    </submittedName>
</protein>
<evidence type="ECO:0000313" key="1">
    <source>
        <dbReference type="EMBL" id="KAJ2757727.1"/>
    </source>
</evidence>
<proteinExistence type="predicted"/>
<name>A0ACC1JII2_9FUNG</name>
<organism evidence="1 2">
    <name type="scientific">Coemansia nantahalensis</name>
    <dbReference type="NCBI Taxonomy" id="2789366"/>
    <lineage>
        <taxon>Eukaryota</taxon>
        <taxon>Fungi</taxon>
        <taxon>Fungi incertae sedis</taxon>
        <taxon>Zoopagomycota</taxon>
        <taxon>Kickxellomycotina</taxon>
        <taxon>Kickxellomycetes</taxon>
        <taxon>Kickxellales</taxon>
        <taxon>Kickxellaceae</taxon>
        <taxon>Coemansia</taxon>
    </lineage>
</organism>
<dbReference type="Proteomes" id="UP001140234">
    <property type="component" value="Unassembled WGS sequence"/>
</dbReference>
<keyword evidence="2" id="KW-1185">Reference proteome</keyword>